<proteinExistence type="predicted"/>
<dbReference type="RefSeq" id="WP_063243411.1">
    <property type="nucleotide sequence ID" value="NZ_LUKF01000012.1"/>
</dbReference>
<evidence type="ECO:0000313" key="2">
    <source>
        <dbReference type="EMBL" id="KYG64423.1"/>
    </source>
</evidence>
<name>A0A150WL11_BDEBC</name>
<sequence length="179" mass="19387">MAKKAAKKEAPAAKAKKAAAKPVAKPQQKAAAKPAAKAAAKPAAKSVAAKPAKPAKEAKAEKPEKKSAPVEAPVKTEKAEKKAKAEPVVEVAEKAPKKEKKAKIDKSGLSEDQVKWHELHEKYKAVKAPAYSISGQFEAKTPLQHKIFGWGYVLSNEYDRLEVLFEDGKRMLISNRKLS</sequence>
<accession>A0A150WL11</accession>
<evidence type="ECO:0000256" key="1">
    <source>
        <dbReference type="SAM" id="MobiDB-lite"/>
    </source>
</evidence>
<protein>
    <submittedName>
        <fullName evidence="2">Uncharacterized protein</fullName>
    </submittedName>
</protein>
<feature type="compositionally biased region" description="Basic and acidic residues" evidence="1">
    <location>
        <begin position="54"/>
        <end position="110"/>
    </location>
</feature>
<feature type="region of interest" description="Disordered" evidence="1">
    <location>
        <begin position="1"/>
        <end position="110"/>
    </location>
</feature>
<organism evidence="2 3">
    <name type="scientific">Bdellovibrio bacteriovorus</name>
    <dbReference type="NCBI Taxonomy" id="959"/>
    <lineage>
        <taxon>Bacteria</taxon>
        <taxon>Pseudomonadati</taxon>
        <taxon>Bdellovibrionota</taxon>
        <taxon>Bdellovibrionia</taxon>
        <taxon>Bdellovibrionales</taxon>
        <taxon>Pseudobdellovibrionaceae</taxon>
        <taxon>Bdellovibrio</taxon>
    </lineage>
</organism>
<dbReference type="Proteomes" id="UP000075391">
    <property type="component" value="Unassembled WGS sequence"/>
</dbReference>
<feature type="compositionally biased region" description="Low complexity" evidence="1">
    <location>
        <begin position="20"/>
        <end position="52"/>
    </location>
</feature>
<dbReference type="EMBL" id="LUKF01000012">
    <property type="protein sequence ID" value="KYG64423.1"/>
    <property type="molecule type" value="Genomic_DNA"/>
</dbReference>
<gene>
    <name evidence="2" type="ORF">AZI85_03100</name>
</gene>
<dbReference type="AlphaFoldDB" id="A0A150WL11"/>
<reference evidence="2 3" key="1">
    <citation type="submission" date="2016-03" db="EMBL/GenBank/DDBJ databases">
        <authorList>
            <person name="Ploux O."/>
        </authorList>
    </citation>
    <scope>NUCLEOTIDE SEQUENCE [LARGE SCALE GENOMIC DNA]</scope>
    <source>
        <strain evidence="2 3">BER2</strain>
    </source>
</reference>
<dbReference type="OrthoDB" id="5298515at2"/>
<comment type="caution">
    <text evidence="2">The sequence shown here is derived from an EMBL/GenBank/DDBJ whole genome shotgun (WGS) entry which is preliminary data.</text>
</comment>
<evidence type="ECO:0000313" key="3">
    <source>
        <dbReference type="Proteomes" id="UP000075391"/>
    </source>
</evidence>